<dbReference type="Pfam" id="PF07687">
    <property type="entry name" value="M20_dimer"/>
    <property type="match status" value="1"/>
</dbReference>
<comment type="cofactor">
    <cofactor evidence="2">
        <name>Mn(2+)</name>
        <dbReference type="ChEBI" id="CHEBI:29035"/>
    </cofactor>
    <text evidence="2">The Mn(2+) ion enhances activity.</text>
</comment>
<feature type="domain" description="Peptidase M20 dimerisation" evidence="3">
    <location>
        <begin position="190"/>
        <end position="283"/>
    </location>
</feature>
<dbReference type="Gene3D" id="3.40.630.10">
    <property type="entry name" value="Zn peptidases"/>
    <property type="match status" value="1"/>
</dbReference>
<dbReference type="Gene3D" id="3.30.70.360">
    <property type="match status" value="1"/>
</dbReference>
<evidence type="ECO:0000313" key="5">
    <source>
        <dbReference type="Proteomes" id="UP000244948"/>
    </source>
</evidence>
<dbReference type="InterPro" id="IPR011650">
    <property type="entry name" value="Peptidase_M20_dimer"/>
</dbReference>
<dbReference type="PANTHER" id="PTHR11014:SF63">
    <property type="entry name" value="METALLOPEPTIDASE, PUTATIVE (AFU_ORTHOLOGUE AFUA_6G09600)-RELATED"/>
    <property type="match status" value="1"/>
</dbReference>
<feature type="binding site" evidence="2">
    <location>
        <position position="104"/>
    </location>
    <ligand>
        <name>Mn(2+)</name>
        <dbReference type="ChEBI" id="CHEBI:29035"/>
        <label>2</label>
    </ligand>
</feature>
<dbReference type="SUPFAM" id="SSF53187">
    <property type="entry name" value="Zn-dependent exopeptidases"/>
    <property type="match status" value="1"/>
</dbReference>
<comment type="caution">
    <text evidence="4">The sequence shown here is derived from an EMBL/GenBank/DDBJ whole genome shotgun (WGS) entry which is preliminary data.</text>
</comment>
<evidence type="ECO:0000259" key="3">
    <source>
        <dbReference type="Pfam" id="PF07687"/>
    </source>
</evidence>
<protein>
    <submittedName>
        <fullName evidence="4">Amidohydrolase</fullName>
    </submittedName>
</protein>
<dbReference type="AlphaFoldDB" id="A0A2U2AM43"/>
<feature type="binding site" evidence="2">
    <location>
        <position position="165"/>
    </location>
    <ligand>
        <name>Mn(2+)</name>
        <dbReference type="ChEBI" id="CHEBI:29035"/>
        <label>2</label>
    </ligand>
</feature>
<sequence length="399" mass="44358">MKLITQEALKPYEAKLIAYRRHLHQYPELSFEEFETSQFIAKEMTKLEHAEVLPLTKTSLLVKFKSGKPGPKIGLRADIDALPINEEREDCDFISKNPGKMHACGHDAHTAILMAACHYFNDHFEELTGEVWAVFQHAEELLPGGAREIVALGVLDELDFMYGHHLWSMLPTGVIDLKIGAVTANTDIYKAKIIGKGGHSSEPQNCIDPVLIASQIVCRLQSIVSRQLAPLEAGVISNTYIRAGNPLGLNVIPEYAEIGGSVRSTTPEARALFKQQIERIITSSCTDFDASCEIDYTIGYGITKNDADKTEVVKKIAEMIGEAKVIADPPYLCGEDFSAYSEILPTTFAFIGAGNQEKGYIYPHHHPQFGLDEDSFIYGLQMFINVVYNFSDENSKLRI</sequence>
<feature type="binding site" evidence="2">
    <location>
        <position position="365"/>
    </location>
    <ligand>
        <name>Mn(2+)</name>
        <dbReference type="ChEBI" id="CHEBI:29035"/>
        <label>2</label>
    </ligand>
</feature>
<accession>A0A2U2AM43</accession>
<dbReference type="GO" id="GO:0046872">
    <property type="term" value="F:metal ion binding"/>
    <property type="evidence" value="ECO:0007669"/>
    <property type="project" value="UniProtKB-KW"/>
</dbReference>
<dbReference type="GO" id="GO:0019877">
    <property type="term" value="P:diaminopimelate biosynthetic process"/>
    <property type="evidence" value="ECO:0007669"/>
    <property type="project" value="UniProtKB-ARBA"/>
</dbReference>
<dbReference type="Proteomes" id="UP000244948">
    <property type="component" value="Unassembled WGS sequence"/>
</dbReference>
<dbReference type="Pfam" id="PF01546">
    <property type="entry name" value="Peptidase_M20"/>
    <property type="match status" value="1"/>
</dbReference>
<dbReference type="SUPFAM" id="SSF55031">
    <property type="entry name" value="Bacterial exopeptidase dimerisation domain"/>
    <property type="match status" value="1"/>
</dbReference>
<dbReference type="InterPro" id="IPR017439">
    <property type="entry name" value="Amidohydrolase"/>
</dbReference>
<dbReference type="PANTHER" id="PTHR11014">
    <property type="entry name" value="PEPTIDASE M20 FAMILY MEMBER"/>
    <property type="match status" value="1"/>
</dbReference>
<dbReference type="EMBL" id="QEWR01000002">
    <property type="protein sequence ID" value="PWD84290.1"/>
    <property type="molecule type" value="Genomic_DNA"/>
</dbReference>
<keyword evidence="5" id="KW-1185">Reference proteome</keyword>
<organism evidence="4 5">
    <name type="scientific">Ignatzschineria indica</name>
    <dbReference type="NCBI Taxonomy" id="472583"/>
    <lineage>
        <taxon>Bacteria</taxon>
        <taxon>Pseudomonadati</taxon>
        <taxon>Pseudomonadota</taxon>
        <taxon>Gammaproteobacteria</taxon>
        <taxon>Cardiobacteriales</taxon>
        <taxon>Ignatzschineriaceae</taxon>
        <taxon>Ignatzschineria</taxon>
    </lineage>
</organism>
<evidence type="ECO:0000313" key="4">
    <source>
        <dbReference type="EMBL" id="PWD84290.1"/>
    </source>
</evidence>
<gene>
    <name evidence="4" type="ORF">DC082_01745</name>
</gene>
<feature type="binding site" evidence="2">
    <location>
        <position position="106"/>
    </location>
    <ligand>
        <name>Mn(2+)</name>
        <dbReference type="ChEBI" id="CHEBI:29035"/>
        <label>2</label>
    </ligand>
</feature>
<name>A0A2U2AM43_9GAMM</name>
<evidence type="ECO:0000256" key="1">
    <source>
        <dbReference type="ARBA" id="ARBA00022801"/>
    </source>
</evidence>
<feature type="binding site" evidence="2">
    <location>
        <position position="140"/>
    </location>
    <ligand>
        <name>Mn(2+)</name>
        <dbReference type="ChEBI" id="CHEBI:29035"/>
        <label>2</label>
    </ligand>
</feature>
<proteinExistence type="predicted"/>
<evidence type="ECO:0000256" key="2">
    <source>
        <dbReference type="PIRSR" id="PIRSR005962-1"/>
    </source>
</evidence>
<keyword evidence="2" id="KW-0464">Manganese</keyword>
<dbReference type="RefSeq" id="WP_109235490.1">
    <property type="nucleotide sequence ID" value="NZ_BMXZ01000001.1"/>
</dbReference>
<dbReference type="InterPro" id="IPR036264">
    <property type="entry name" value="Bact_exopeptidase_dim_dom"/>
</dbReference>
<dbReference type="InterPro" id="IPR002933">
    <property type="entry name" value="Peptidase_M20"/>
</dbReference>
<keyword evidence="1 4" id="KW-0378">Hydrolase</keyword>
<dbReference type="PIRSF" id="PIRSF005962">
    <property type="entry name" value="Pept_M20D_amidohydro"/>
    <property type="match status" value="1"/>
</dbReference>
<dbReference type="NCBIfam" id="TIGR01891">
    <property type="entry name" value="amidohydrolases"/>
    <property type="match status" value="1"/>
</dbReference>
<dbReference type="GO" id="GO:0050118">
    <property type="term" value="F:N-acetyldiaminopimelate deacetylase activity"/>
    <property type="evidence" value="ECO:0007669"/>
    <property type="project" value="UniProtKB-ARBA"/>
</dbReference>
<keyword evidence="2" id="KW-0479">Metal-binding</keyword>
<dbReference type="FunFam" id="3.30.70.360:FF:000001">
    <property type="entry name" value="N-acetyldiaminopimelate deacetylase"/>
    <property type="match status" value="1"/>
</dbReference>
<reference evidence="4 5" key="1">
    <citation type="journal article" date="2018" name="Genome Announc.">
        <title>Ignatzschineria cameli sp. nov., isolated from necrotic foot tissue of dromedaries (Camelus dromedarius) and associated maggots (Wohlfahrtia species) in Dubai.</title>
        <authorList>
            <person name="Tsang C.C."/>
            <person name="Tang J.Y."/>
            <person name="Fong J.Y."/>
            <person name="Kinne J."/>
            <person name="Lee H.H."/>
            <person name="Joseph M."/>
            <person name="Jose S."/>
            <person name="Schuster R.K."/>
            <person name="Tang Y."/>
            <person name="Sivakumar S."/>
            <person name="Chen J.H."/>
            <person name="Teng J.L."/>
            <person name="Lau S.K."/>
            <person name="Wernery U."/>
            <person name="Woo P.C."/>
        </authorList>
    </citation>
    <scope>NUCLEOTIDE SEQUENCE [LARGE SCALE GENOMIC DNA]</scope>
    <source>
        <strain evidence="4 5">KCTC 22643</strain>
    </source>
</reference>